<protein>
    <recommendedName>
        <fullName evidence="3">Pre-toxin TG domain-containing protein</fullName>
    </recommendedName>
</protein>
<evidence type="ECO:0008006" key="3">
    <source>
        <dbReference type="Google" id="ProtNLM"/>
    </source>
</evidence>
<organism evidence="1 2">
    <name type="scientific">Clostridium weizhouense</name>
    <dbReference type="NCBI Taxonomy" id="2859781"/>
    <lineage>
        <taxon>Bacteria</taxon>
        <taxon>Bacillati</taxon>
        <taxon>Bacillota</taxon>
        <taxon>Clostridia</taxon>
        <taxon>Eubacteriales</taxon>
        <taxon>Clostridiaceae</taxon>
        <taxon>Clostridium</taxon>
    </lineage>
</organism>
<sequence length="290" mass="32454">MGFWGNMVSAVKGAVAKVATVVTQLETTVSNKIAGLFEIGTSMINLVGDVTGVIADIANICDDGEINEDEKERLNKDINKVYVGASILFNELKDSDVGKLIDDPTSTFNQLNDNLRSSSFNRWLNDKENDNGLIKWVKDEVHDTLKKRIIRAEAMTSTVINTTKGAIEFVEKPFELETKEKWRYVNSLFGEDGFFRTGNPDKFIDANKQNLKEREQWVNQIKSIPGQIIDDAKTALTPNKIYDWCFNPDMSLEDATESNQSTVNTAMLVDGVNGLVKGKFNKVLKENMNL</sequence>
<evidence type="ECO:0000313" key="2">
    <source>
        <dbReference type="Proteomes" id="UP001519921"/>
    </source>
</evidence>
<gene>
    <name evidence="1" type="ORF">KYD98_11400</name>
</gene>
<comment type="caution">
    <text evidence="1">The sequence shown here is derived from an EMBL/GenBank/DDBJ whole genome shotgun (WGS) entry which is preliminary data.</text>
</comment>
<accession>A0ABS7ARL3</accession>
<dbReference type="Proteomes" id="UP001519921">
    <property type="component" value="Unassembled WGS sequence"/>
</dbReference>
<evidence type="ECO:0000313" key="1">
    <source>
        <dbReference type="EMBL" id="MBW6410698.1"/>
    </source>
</evidence>
<dbReference type="RefSeq" id="WP_219780166.1">
    <property type="nucleotide sequence ID" value="NZ_JAHXPT010000009.1"/>
</dbReference>
<proteinExistence type="predicted"/>
<name>A0ABS7ARL3_9CLOT</name>
<keyword evidence="2" id="KW-1185">Reference proteome</keyword>
<dbReference type="EMBL" id="JAHXPT010000009">
    <property type="protein sequence ID" value="MBW6410698.1"/>
    <property type="molecule type" value="Genomic_DNA"/>
</dbReference>
<reference evidence="1 2" key="1">
    <citation type="submission" date="2021-07" db="EMBL/GenBank/DDBJ databases">
        <title>Clostridium weizhouense sp. nov., an anaerobic bacterium isolated from activated sludge of Petroleum wastewater.</title>
        <authorList>
            <person name="Li Q."/>
        </authorList>
    </citation>
    <scope>NUCLEOTIDE SEQUENCE [LARGE SCALE GENOMIC DNA]</scope>
    <source>
        <strain evidence="1 2">YB-6</strain>
    </source>
</reference>